<protein>
    <submittedName>
        <fullName evidence="1">Carbohydrate-binding module family 13 protein</fullName>
    </submittedName>
</protein>
<dbReference type="AlphaFoldDB" id="A0A067MA75"/>
<dbReference type="Gene3D" id="2.80.10.50">
    <property type="match status" value="1"/>
</dbReference>
<dbReference type="HOGENOM" id="CLU_1786539_0_0_1"/>
<evidence type="ECO:0000313" key="2">
    <source>
        <dbReference type="Proteomes" id="UP000027195"/>
    </source>
</evidence>
<name>A0A067MA75_BOTB1</name>
<dbReference type="InParanoid" id="A0A067MA75"/>
<organism evidence="1 2">
    <name type="scientific">Botryobasidium botryosum (strain FD-172 SS1)</name>
    <dbReference type="NCBI Taxonomy" id="930990"/>
    <lineage>
        <taxon>Eukaryota</taxon>
        <taxon>Fungi</taxon>
        <taxon>Dikarya</taxon>
        <taxon>Basidiomycota</taxon>
        <taxon>Agaricomycotina</taxon>
        <taxon>Agaricomycetes</taxon>
        <taxon>Cantharellales</taxon>
        <taxon>Botryobasidiaceae</taxon>
        <taxon>Botryobasidium</taxon>
    </lineage>
</organism>
<dbReference type="SUPFAM" id="SSF50370">
    <property type="entry name" value="Ricin B-like lectins"/>
    <property type="match status" value="1"/>
</dbReference>
<dbReference type="Proteomes" id="UP000027195">
    <property type="component" value="Unassembled WGS sequence"/>
</dbReference>
<dbReference type="InterPro" id="IPR035992">
    <property type="entry name" value="Ricin_B-like_lectins"/>
</dbReference>
<dbReference type="OrthoDB" id="3161932at2759"/>
<sequence length="147" mass="16070">MSQIPNVLYHIQKPGGSFIAFLGAAEGAPAVLLPASSPKDQEWRAQRSPDGGYTFKNAQTGKFLGFKGPPHVNEPIIATDEPKGWELRQSNEPSTFFLVVPGGPVDGDELIVDLSTILIEPPRLALRPWHSDNNTAAWQLQPSEIHH</sequence>
<keyword evidence="2" id="KW-1185">Reference proteome</keyword>
<dbReference type="EMBL" id="KL198049">
    <property type="protein sequence ID" value="KDQ12668.1"/>
    <property type="molecule type" value="Genomic_DNA"/>
</dbReference>
<gene>
    <name evidence="1" type="ORF">BOTBODRAFT_176340</name>
</gene>
<accession>A0A067MA75</accession>
<reference evidence="2" key="1">
    <citation type="journal article" date="2014" name="Proc. Natl. Acad. Sci. U.S.A.">
        <title>Extensive sampling of basidiomycete genomes demonstrates inadequacy of the white-rot/brown-rot paradigm for wood decay fungi.</title>
        <authorList>
            <person name="Riley R."/>
            <person name="Salamov A.A."/>
            <person name="Brown D.W."/>
            <person name="Nagy L.G."/>
            <person name="Floudas D."/>
            <person name="Held B.W."/>
            <person name="Levasseur A."/>
            <person name="Lombard V."/>
            <person name="Morin E."/>
            <person name="Otillar R."/>
            <person name="Lindquist E.A."/>
            <person name="Sun H."/>
            <person name="LaButti K.M."/>
            <person name="Schmutz J."/>
            <person name="Jabbour D."/>
            <person name="Luo H."/>
            <person name="Baker S.E."/>
            <person name="Pisabarro A.G."/>
            <person name="Walton J.D."/>
            <person name="Blanchette R.A."/>
            <person name="Henrissat B."/>
            <person name="Martin F."/>
            <person name="Cullen D."/>
            <person name="Hibbett D.S."/>
            <person name="Grigoriev I.V."/>
        </authorList>
    </citation>
    <scope>NUCLEOTIDE SEQUENCE [LARGE SCALE GENOMIC DNA]</scope>
    <source>
        <strain evidence="2">FD-172 SS1</strain>
    </source>
</reference>
<evidence type="ECO:0000313" key="1">
    <source>
        <dbReference type="EMBL" id="KDQ12668.1"/>
    </source>
</evidence>
<proteinExistence type="predicted"/>